<dbReference type="OrthoDB" id="963321at2"/>
<evidence type="ECO:0000256" key="1">
    <source>
        <dbReference type="SAM" id="Phobius"/>
    </source>
</evidence>
<reference evidence="2 3" key="1">
    <citation type="submission" date="2018-07" db="EMBL/GenBank/DDBJ databases">
        <title>Dyadobacter roseus sp. nov., isolated from rose rhizosphere soil.</title>
        <authorList>
            <person name="Chen L."/>
        </authorList>
    </citation>
    <scope>NUCLEOTIDE SEQUENCE [LARGE SCALE GENOMIC DNA]</scope>
    <source>
        <strain evidence="2 3">RS19</strain>
    </source>
</reference>
<keyword evidence="1" id="KW-0472">Membrane</keyword>
<keyword evidence="3" id="KW-1185">Reference proteome</keyword>
<accession>A0A3D8YAS3</accession>
<dbReference type="AlphaFoldDB" id="A0A3D8YAS3"/>
<keyword evidence="1" id="KW-1133">Transmembrane helix</keyword>
<feature type="transmembrane region" description="Helical" evidence="1">
    <location>
        <begin position="12"/>
        <end position="36"/>
    </location>
</feature>
<sequence length="138" mass="15834">MYSERDADFVCIPFFVCKISNLLIYNSVLILTTIFYNPMRNNIILTLLVFSILACRTPDTKEHAAVIGQIDHTKCNYCGGQFVYVINNNDTTEYRAQLTPPFNQLEQKVFIRYKIDTSDGLKELGGLIIISSIRNRNE</sequence>
<dbReference type="Proteomes" id="UP000256373">
    <property type="component" value="Unassembled WGS sequence"/>
</dbReference>
<gene>
    <name evidence="2" type="ORF">DSL64_13315</name>
</gene>
<comment type="caution">
    <text evidence="2">The sequence shown here is derived from an EMBL/GenBank/DDBJ whole genome shotgun (WGS) entry which is preliminary data.</text>
</comment>
<evidence type="ECO:0000313" key="3">
    <source>
        <dbReference type="Proteomes" id="UP000256373"/>
    </source>
</evidence>
<name>A0A3D8YAS3_9BACT</name>
<keyword evidence="1" id="KW-0812">Transmembrane</keyword>
<dbReference type="RefSeq" id="WP_115831399.1">
    <property type="nucleotide sequence ID" value="NZ_QNUL01000009.1"/>
</dbReference>
<protein>
    <submittedName>
        <fullName evidence="2">Uncharacterized protein</fullName>
    </submittedName>
</protein>
<organism evidence="2 3">
    <name type="scientific">Dyadobacter luteus</name>
    <dbReference type="NCBI Taxonomy" id="2259619"/>
    <lineage>
        <taxon>Bacteria</taxon>
        <taxon>Pseudomonadati</taxon>
        <taxon>Bacteroidota</taxon>
        <taxon>Cytophagia</taxon>
        <taxon>Cytophagales</taxon>
        <taxon>Spirosomataceae</taxon>
        <taxon>Dyadobacter</taxon>
    </lineage>
</organism>
<proteinExistence type="predicted"/>
<evidence type="ECO:0000313" key="2">
    <source>
        <dbReference type="EMBL" id="REA60877.1"/>
    </source>
</evidence>
<dbReference type="EMBL" id="QNUL01000009">
    <property type="protein sequence ID" value="REA60877.1"/>
    <property type="molecule type" value="Genomic_DNA"/>
</dbReference>